<reference evidence="2" key="2">
    <citation type="journal article" date="2022" name="Microbiol. Resour. Announc.">
        <title>Metagenome Sequencing to Explore Phylogenomics of Terrestrial Cyanobacteria.</title>
        <authorList>
            <person name="Ward R.D."/>
            <person name="Stajich J.E."/>
            <person name="Johansen J.R."/>
            <person name="Huntemann M."/>
            <person name="Clum A."/>
            <person name="Foster B."/>
            <person name="Foster B."/>
            <person name="Roux S."/>
            <person name="Palaniappan K."/>
            <person name="Varghese N."/>
            <person name="Mukherjee S."/>
            <person name="Reddy T.B.K."/>
            <person name="Daum C."/>
            <person name="Copeland A."/>
            <person name="Chen I.A."/>
            <person name="Ivanova N.N."/>
            <person name="Kyrpides N.C."/>
            <person name="Shapiro N."/>
            <person name="Eloe-Fadrosh E.A."/>
            <person name="Pietrasiak N."/>
        </authorList>
    </citation>
    <scope>NUCLEOTIDE SEQUENCE</scope>
    <source>
        <strain evidence="2">UHER 2000/2452</strain>
    </source>
</reference>
<evidence type="ECO:0000313" key="2">
    <source>
        <dbReference type="EMBL" id="MBW4658041.1"/>
    </source>
</evidence>
<keyword evidence="1" id="KW-0812">Transmembrane</keyword>
<keyword evidence="1" id="KW-0472">Membrane</keyword>
<dbReference type="AlphaFoldDB" id="A0A951UKW1"/>
<dbReference type="Proteomes" id="UP000757435">
    <property type="component" value="Unassembled WGS sequence"/>
</dbReference>
<dbReference type="EMBL" id="JAHHHD010000004">
    <property type="protein sequence ID" value="MBW4658041.1"/>
    <property type="molecule type" value="Genomic_DNA"/>
</dbReference>
<sequence>MSTPIVFVESWLAQTSKPAKPDISAPQQIGMISSGVLVILLVGLAVFTKVKITQLKKQTRFEEFKNRELQKKLKLALNTIGKMEKNPDLIHSREFNLDYLRMRMEEEQFHFIILNQIKIRVKEKISIALRPSQAEQGLVGIASSGRQVDEVFDVEYDPSGLPKGNRRVLFRIQIKLMKLPTQPTSLTIGQIIDCMHKFMSQETDDHWQPTIQGRIASIHWDQKAKPTPLLVLEQLNEGVNVTFRTTRMAES</sequence>
<comment type="caution">
    <text evidence="2">The sequence shown here is derived from an EMBL/GenBank/DDBJ whole genome shotgun (WGS) entry which is preliminary data.</text>
</comment>
<protein>
    <submittedName>
        <fullName evidence="2">Uncharacterized protein</fullName>
    </submittedName>
</protein>
<evidence type="ECO:0000313" key="3">
    <source>
        <dbReference type="Proteomes" id="UP000757435"/>
    </source>
</evidence>
<reference evidence="2" key="1">
    <citation type="submission" date="2021-05" db="EMBL/GenBank/DDBJ databases">
        <authorList>
            <person name="Pietrasiak N."/>
            <person name="Ward R."/>
            <person name="Stajich J.E."/>
            <person name="Kurbessoian T."/>
        </authorList>
    </citation>
    <scope>NUCLEOTIDE SEQUENCE</scope>
    <source>
        <strain evidence="2">UHER 2000/2452</strain>
    </source>
</reference>
<organism evidence="2 3">
    <name type="scientific">Drouetiella hepatica Uher 2000/2452</name>
    <dbReference type="NCBI Taxonomy" id="904376"/>
    <lineage>
        <taxon>Bacteria</taxon>
        <taxon>Bacillati</taxon>
        <taxon>Cyanobacteriota</taxon>
        <taxon>Cyanophyceae</taxon>
        <taxon>Oculatellales</taxon>
        <taxon>Oculatellaceae</taxon>
        <taxon>Drouetiella</taxon>
    </lineage>
</organism>
<accession>A0A951UKW1</accession>
<name>A0A951UKW1_9CYAN</name>
<feature type="transmembrane region" description="Helical" evidence="1">
    <location>
        <begin position="29"/>
        <end position="47"/>
    </location>
</feature>
<evidence type="ECO:0000256" key="1">
    <source>
        <dbReference type="SAM" id="Phobius"/>
    </source>
</evidence>
<keyword evidence="1" id="KW-1133">Transmembrane helix</keyword>
<proteinExistence type="predicted"/>
<gene>
    <name evidence="2" type="ORF">KME15_05165</name>
</gene>